<dbReference type="EMBL" id="JAMZIH010008739">
    <property type="protein sequence ID" value="KAJ1671472.1"/>
    <property type="molecule type" value="Genomic_DNA"/>
</dbReference>
<protein>
    <submittedName>
        <fullName evidence="1">Uncharacterized protein</fullName>
    </submittedName>
</protein>
<reference evidence="1" key="1">
    <citation type="submission" date="2022-06" db="EMBL/GenBank/DDBJ databases">
        <title>Phylogenomic reconstructions and comparative analyses of Kickxellomycotina fungi.</title>
        <authorList>
            <person name="Reynolds N.K."/>
            <person name="Stajich J.E."/>
            <person name="Barry K."/>
            <person name="Grigoriev I.V."/>
            <person name="Crous P."/>
            <person name="Smith M.E."/>
        </authorList>
    </citation>
    <scope>NUCLEOTIDE SEQUENCE</scope>
    <source>
        <strain evidence="1">RSA 2271</strain>
    </source>
</reference>
<gene>
    <name evidence="1" type="ORF">EV182_007612</name>
</gene>
<sequence>MGVSPRLKSRTTAWCAPITIRRVVFYTLWLAVNLIIFGYSYHKYYATVTESEKDISTVFWKASTIAIRVIFAFILVFMSQTLLSMLRLTPISRWIKFEKNVHAHKLAAYTLLGWVITHVVIS</sequence>
<name>A0ACC1HA93_9FUNG</name>
<keyword evidence="2" id="KW-1185">Reference proteome</keyword>
<feature type="non-terminal residue" evidence="1">
    <location>
        <position position="122"/>
    </location>
</feature>
<comment type="caution">
    <text evidence="1">The sequence shown here is derived from an EMBL/GenBank/DDBJ whole genome shotgun (WGS) entry which is preliminary data.</text>
</comment>
<dbReference type="Proteomes" id="UP001145114">
    <property type="component" value="Unassembled WGS sequence"/>
</dbReference>
<organism evidence="1 2">
    <name type="scientific">Spiromyces aspiralis</name>
    <dbReference type="NCBI Taxonomy" id="68401"/>
    <lineage>
        <taxon>Eukaryota</taxon>
        <taxon>Fungi</taxon>
        <taxon>Fungi incertae sedis</taxon>
        <taxon>Zoopagomycota</taxon>
        <taxon>Kickxellomycotina</taxon>
        <taxon>Kickxellomycetes</taxon>
        <taxon>Kickxellales</taxon>
        <taxon>Kickxellaceae</taxon>
        <taxon>Spiromyces</taxon>
    </lineage>
</organism>
<evidence type="ECO:0000313" key="1">
    <source>
        <dbReference type="EMBL" id="KAJ1671472.1"/>
    </source>
</evidence>
<evidence type="ECO:0000313" key="2">
    <source>
        <dbReference type="Proteomes" id="UP001145114"/>
    </source>
</evidence>
<proteinExistence type="predicted"/>
<accession>A0ACC1HA93</accession>